<accession>A0A1R4AB85</accession>
<name>A0A1R4AB85_BABMR</name>
<dbReference type="RefSeq" id="XP_021338413.1">
    <property type="nucleotide sequence ID" value="XM_021481820.1"/>
</dbReference>
<comment type="subcellular location">
    <subcellularLocation>
        <location evidence="1">Nucleus</location>
    </subcellularLocation>
</comment>
<dbReference type="PANTHER" id="PTHR13516">
    <property type="entry name" value="RIBONUCLEASE P SUBUNIT P25"/>
    <property type="match status" value="1"/>
</dbReference>
<reference evidence="6 7" key="1">
    <citation type="journal article" date="2012" name="Nucleic Acids Res.">
        <title>Sequencing of the smallest Apicomplexan genome from the human pathogen Babesia microti.</title>
        <authorList>
            <person name="Cornillot E."/>
            <person name="Hadj-Kaddour K."/>
            <person name="Dassouli A."/>
            <person name="Noel B."/>
            <person name="Ranwez V."/>
            <person name="Vacherie B."/>
            <person name="Augagneur Y."/>
            <person name="Bres V."/>
            <person name="Duclos A."/>
            <person name="Randazzo S."/>
            <person name="Carcy B."/>
            <person name="Debierre-Grockiego F."/>
            <person name="Delbecq S."/>
            <person name="Moubri-Menage K."/>
            <person name="Shams-Eldin H."/>
            <person name="Usmani-Brown S."/>
            <person name="Bringaud F."/>
            <person name="Wincker P."/>
            <person name="Vivares C.P."/>
            <person name="Schwarz R.T."/>
            <person name="Schetters T.P."/>
            <person name="Krause P.J."/>
            <person name="Gorenflot A."/>
            <person name="Berry V."/>
            <person name="Barbe V."/>
            <person name="Ben Mamoun C."/>
        </authorList>
    </citation>
    <scope>NUCLEOTIDE SEQUENCE [LARGE SCALE GENOMIC DNA]</scope>
    <source>
        <strain evidence="6 7">RI</strain>
    </source>
</reference>
<dbReference type="PANTHER" id="PTHR13516:SF4">
    <property type="entry name" value="FI09323P"/>
    <property type="match status" value="1"/>
</dbReference>
<dbReference type="Proteomes" id="UP000002899">
    <property type="component" value="Chromosome III"/>
</dbReference>
<dbReference type="VEuPathDB" id="PiroplasmaDB:BMR1_03g00380"/>
<evidence type="ECO:0000259" key="5">
    <source>
        <dbReference type="Pfam" id="PF01918"/>
    </source>
</evidence>
<dbReference type="GeneID" id="24424711"/>
<protein>
    <submittedName>
        <fullName evidence="6">DNA/RNA-binding protein Alba 1 (ALBA1)</fullName>
    </submittedName>
</protein>
<evidence type="ECO:0000256" key="4">
    <source>
        <dbReference type="ARBA" id="ARBA00023242"/>
    </source>
</evidence>
<dbReference type="Gene3D" id="3.30.110.20">
    <property type="entry name" value="Alba-like domain"/>
    <property type="match status" value="1"/>
</dbReference>
<dbReference type="SUPFAM" id="SSF82704">
    <property type="entry name" value="AlbA-like"/>
    <property type="match status" value="1"/>
</dbReference>
<keyword evidence="3" id="KW-0694">RNA-binding</keyword>
<dbReference type="Pfam" id="PF01918">
    <property type="entry name" value="Alba"/>
    <property type="match status" value="1"/>
</dbReference>
<evidence type="ECO:0000256" key="1">
    <source>
        <dbReference type="ARBA" id="ARBA00004123"/>
    </source>
</evidence>
<organism evidence="6 7">
    <name type="scientific">Babesia microti (strain RI)</name>
    <dbReference type="NCBI Taxonomy" id="1133968"/>
    <lineage>
        <taxon>Eukaryota</taxon>
        <taxon>Sar</taxon>
        <taxon>Alveolata</taxon>
        <taxon>Apicomplexa</taxon>
        <taxon>Aconoidasida</taxon>
        <taxon>Piroplasmida</taxon>
        <taxon>Babesiidae</taxon>
        <taxon>Babesia</taxon>
    </lineage>
</organism>
<dbReference type="InterPro" id="IPR036882">
    <property type="entry name" value="Alba-like_dom_sf"/>
</dbReference>
<comment type="similarity">
    <text evidence="2">Belongs to the histone-like Alba family.</text>
</comment>
<reference evidence="6 7" key="3">
    <citation type="journal article" date="2016" name="Sci. Rep.">
        <title>Genome-wide diversity and gene expression profiling of Babesia microti isolates identify polymorphic genes that mediate host-pathogen interactions.</title>
        <authorList>
            <person name="Silva J.C."/>
            <person name="Cornillot E."/>
            <person name="McCracken C."/>
            <person name="Usmani-Brown S."/>
            <person name="Dwivedi A."/>
            <person name="Ifeonu O.O."/>
            <person name="Crabtree J."/>
            <person name="Gotia H.T."/>
            <person name="Virji A.Z."/>
            <person name="Reynes C."/>
            <person name="Colinge J."/>
            <person name="Kumar V."/>
            <person name="Lawres L."/>
            <person name="Pazzi J.E."/>
            <person name="Pablo J.V."/>
            <person name="Hung C."/>
            <person name="Brancato J."/>
            <person name="Kumari P."/>
            <person name="Orvis J."/>
            <person name="Tretina K."/>
            <person name="Chibucos M."/>
            <person name="Ott S."/>
            <person name="Sadzewicz L."/>
            <person name="Sengamalay N."/>
            <person name="Shetty A.C."/>
            <person name="Su Q."/>
            <person name="Tallon L."/>
            <person name="Fraser C.M."/>
            <person name="Frutos R."/>
            <person name="Molina D.M."/>
            <person name="Krause P.J."/>
            <person name="Ben Mamoun C."/>
        </authorList>
    </citation>
    <scope>NUCLEOTIDE SEQUENCE [LARGE SCALE GENOMIC DNA]</scope>
    <source>
        <strain evidence="6 7">RI</strain>
    </source>
</reference>
<dbReference type="GO" id="GO:0003723">
    <property type="term" value="F:RNA binding"/>
    <property type="evidence" value="ECO:0007669"/>
    <property type="project" value="UniProtKB-KW"/>
</dbReference>
<evidence type="ECO:0000256" key="3">
    <source>
        <dbReference type="ARBA" id="ARBA00022884"/>
    </source>
</evidence>
<sequence length="136" mass="15256">MSAEILQPKEIQITASGRLPNYLRYATKLLVKDGLSTIIIKGAGKAIIMVLMVVESLKFNIEGLYQISKIGSIKIENPDNEYERYVSSLEVTLSKNKLDENDPGFQSPVPPESKTKIIFKTKRTQQNTTKNQIQGQ</sequence>
<dbReference type="AlphaFoldDB" id="A0A1R4AB85"/>
<reference evidence="6 7" key="2">
    <citation type="journal article" date="2013" name="PLoS ONE">
        <title>Whole genome mapping and re-organization of the nuclear and mitochondrial genomes of Babesia microti isolates.</title>
        <authorList>
            <person name="Cornillot E."/>
            <person name="Dassouli A."/>
            <person name="Garg A."/>
            <person name="Pachikara N."/>
            <person name="Randazzo S."/>
            <person name="Depoix D."/>
            <person name="Carcy B."/>
            <person name="Delbecq S."/>
            <person name="Frutos R."/>
            <person name="Silva J.C."/>
            <person name="Sutton R."/>
            <person name="Krause P.J."/>
            <person name="Mamoun C.B."/>
        </authorList>
    </citation>
    <scope>NUCLEOTIDE SEQUENCE [LARGE SCALE GENOMIC DNA]</scope>
    <source>
        <strain evidence="6 7">RI</strain>
    </source>
</reference>
<gene>
    <name evidence="6" type="ORF">BMR1_03g00380</name>
</gene>
<evidence type="ECO:0000256" key="2">
    <source>
        <dbReference type="ARBA" id="ARBA00008018"/>
    </source>
</evidence>
<dbReference type="KEGG" id="bmic:BMR1_03g00380"/>
<keyword evidence="7" id="KW-1185">Reference proteome</keyword>
<dbReference type="InterPro" id="IPR002775">
    <property type="entry name" value="DNA/RNA-bd_Alba-like"/>
</dbReference>
<dbReference type="EMBL" id="LN871598">
    <property type="protein sequence ID" value="SJK86230.1"/>
    <property type="molecule type" value="Genomic_DNA"/>
</dbReference>
<proteinExistence type="inferred from homology"/>
<keyword evidence="4" id="KW-0539">Nucleus</keyword>
<dbReference type="OrthoDB" id="424402at2759"/>
<evidence type="ECO:0000313" key="7">
    <source>
        <dbReference type="Proteomes" id="UP000002899"/>
    </source>
</evidence>
<feature type="domain" description="DNA/RNA-binding protein Alba-like" evidence="5">
    <location>
        <begin position="9"/>
        <end position="72"/>
    </location>
</feature>
<dbReference type="InterPro" id="IPR051958">
    <property type="entry name" value="Alba-like_NAB"/>
</dbReference>
<evidence type="ECO:0000313" key="6">
    <source>
        <dbReference type="EMBL" id="SJK86230.1"/>
    </source>
</evidence>
<dbReference type="GO" id="GO:0005634">
    <property type="term" value="C:nucleus"/>
    <property type="evidence" value="ECO:0007669"/>
    <property type="project" value="UniProtKB-SubCell"/>
</dbReference>